<dbReference type="GO" id="GO:0006950">
    <property type="term" value="P:response to stress"/>
    <property type="evidence" value="ECO:0007669"/>
    <property type="project" value="TreeGrafter"/>
</dbReference>
<dbReference type="InterPro" id="IPR036388">
    <property type="entry name" value="WH-like_DNA-bd_sf"/>
</dbReference>
<dbReference type="InterPro" id="IPR036390">
    <property type="entry name" value="WH_DNA-bd_sf"/>
</dbReference>
<keyword evidence="2" id="KW-0238">DNA-binding</keyword>
<evidence type="ECO:0000256" key="3">
    <source>
        <dbReference type="ARBA" id="ARBA00023163"/>
    </source>
</evidence>
<keyword evidence="1" id="KW-0805">Transcription regulation</keyword>
<evidence type="ECO:0000313" key="5">
    <source>
        <dbReference type="EMBL" id="GAS98551.1"/>
    </source>
</evidence>
<dbReference type="PANTHER" id="PTHR33164:SF64">
    <property type="entry name" value="TRANSCRIPTIONAL REGULATOR SLYA"/>
    <property type="match status" value="1"/>
</dbReference>
<feature type="domain" description="HTH marR-type" evidence="4">
    <location>
        <begin position="1"/>
        <end position="135"/>
    </location>
</feature>
<name>A0A100WI70_MYCCR</name>
<evidence type="ECO:0000256" key="1">
    <source>
        <dbReference type="ARBA" id="ARBA00023015"/>
    </source>
</evidence>
<dbReference type="PANTHER" id="PTHR33164">
    <property type="entry name" value="TRANSCRIPTIONAL REGULATOR, MARR FAMILY"/>
    <property type="match status" value="1"/>
</dbReference>
<keyword evidence="6" id="KW-1185">Reference proteome</keyword>
<dbReference type="Proteomes" id="UP000069443">
    <property type="component" value="Unassembled WGS sequence"/>
</dbReference>
<accession>A0A100WI70</accession>
<dbReference type="GO" id="GO:0003677">
    <property type="term" value="F:DNA binding"/>
    <property type="evidence" value="ECO:0007669"/>
    <property type="project" value="UniProtKB-KW"/>
</dbReference>
<keyword evidence="3" id="KW-0804">Transcription</keyword>
<dbReference type="EMBL" id="BCSY01000084">
    <property type="protein sequence ID" value="GAS98551.1"/>
    <property type="molecule type" value="Genomic_DNA"/>
</dbReference>
<evidence type="ECO:0000313" key="6">
    <source>
        <dbReference type="Proteomes" id="UP000069443"/>
    </source>
</evidence>
<comment type="caution">
    <text evidence="5">The sequence shown here is derived from an EMBL/GenBank/DDBJ whole genome shotgun (WGS) entry which is preliminary data.</text>
</comment>
<sequence>MGTVGQAALALSAIQNSLLERVREVLAAGGCTLEEWRILECLKGSGALAMSEISETTSIPPSALTKIVDRMVANNLVYRRTDTVDRRKINLRLTSRGASSYRHLAETVDRCDLLYDQDQLQKLTALCDLARDVADSAPKKGGIPA</sequence>
<reference evidence="6" key="1">
    <citation type="journal article" date="2016" name="Genome Announc.">
        <title>Draft Genome Sequences of Five Rapidly Growing Mycobacterium Species, M. thermoresistibile, M. fortuitum subsp. acetamidolyticum, M. canariasense, M. brisbanense, and M. novocastrense.</title>
        <authorList>
            <person name="Katahira K."/>
            <person name="Ogura Y."/>
            <person name="Gotoh Y."/>
            <person name="Hayashi T."/>
        </authorList>
    </citation>
    <scope>NUCLEOTIDE SEQUENCE [LARGE SCALE GENOMIC DNA]</scope>
    <source>
        <strain evidence="6">JCM15298</strain>
    </source>
</reference>
<dbReference type="Pfam" id="PF01047">
    <property type="entry name" value="MarR"/>
    <property type="match status" value="1"/>
</dbReference>
<evidence type="ECO:0000256" key="2">
    <source>
        <dbReference type="ARBA" id="ARBA00023125"/>
    </source>
</evidence>
<proteinExistence type="predicted"/>
<organism evidence="5 6">
    <name type="scientific">Mycolicibacterium canariasense</name>
    <name type="common">Mycobacterium canariasense</name>
    <dbReference type="NCBI Taxonomy" id="228230"/>
    <lineage>
        <taxon>Bacteria</taxon>
        <taxon>Bacillati</taxon>
        <taxon>Actinomycetota</taxon>
        <taxon>Actinomycetes</taxon>
        <taxon>Mycobacteriales</taxon>
        <taxon>Mycobacteriaceae</taxon>
        <taxon>Mycolicibacterium</taxon>
    </lineage>
</organism>
<dbReference type="PROSITE" id="PS50995">
    <property type="entry name" value="HTH_MARR_2"/>
    <property type="match status" value="1"/>
</dbReference>
<dbReference type="InterPro" id="IPR000835">
    <property type="entry name" value="HTH_MarR-typ"/>
</dbReference>
<dbReference type="OrthoDB" id="4629660at2"/>
<dbReference type="GO" id="GO:0003700">
    <property type="term" value="F:DNA-binding transcription factor activity"/>
    <property type="evidence" value="ECO:0007669"/>
    <property type="project" value="InterPro"/>
</dbReference>
<dbReference type="InterPro" id="IPR039422">
    <property type="entry name" value="MarR/SlyA-like"/>
</dbReference>
<dbReference type="SUPFAM" id="SSF46785">
    <property type="entry name" value="Winged helix' DNA-binding domain"/>
    <property type="match status" value="1"/>
</dbReference>
<gene>
    <name evidence="5" type="ORF">RMCC_5516</name>
</gene>
<dbReference type="SMART" id="SM00347">
    <property type="entry name" value="HTH_MARR"/>
    <property type="match status" value="1"/>
</dbReference>
<dbReference type="Gene3D" id="1.10.10.10">
    <property type="entry name" value="Winged helix-like DNA-binding domain superfamily/Winged helix DNA-binding domain"/>
    <property type="match status" value="1"/>
</dbReference>
<evidence type="ECO:0000259" key="4">
    <source>
        <dbReference type="PROSITE" id="PS50995"/>
    </source>
</evidence>
<dbReference type="AlphaFoldDB" id="A0A100WI70"/>
<protein>
    <submittedName>
        <fullName evidence="5">Putative MarR family transcriptional regulator</fullName>
    </submittedName>
</protein>
<reference evidence="6" key="2">
    <citation type="submission" date="2016-02" db="EMBL/GenBank/DDBJ databases">
        <title>Draft genome sequence of five rapidly growing Mycobacterium species.</title>
        <authorList>
            <person name="Katahira K."/>
            <person name="Gotou Y."/>
            <person name="Iida K."/>
            <person name="Ogura Y."/>
            <person name="Hayashi T."/>
        </authorList>
    </citation>
    <scope>NUCLEOTIDE SEQUENCE [LARGE SCALE GENOMIC DNA]</scope>
    <source>
        <strain evidence="6">JCM15298</strain>
    </source>
</reference>
<dbReference type="STRING" id="228230.RMCC_5516"/>